<keyword evidence="4" id="KW-1185">Reference proteome</keyword>
<protein>
    <submittedName>
        <fullName evidence="3">DUF3558 domain-containing protein</fullName>
    </submittedName>
</protein>
<keyword evidence="2" id="KW-0732">Signal</keyword>
<dbReference type="PROSITE" id="PS51257">
    <property type="entry name" value="PROKAR_LIPOPROTEIN"/>
    <property type="match status" value="1"/>
</dbReference>
<evidence type="ECO:0000313" key="4">
    <source>
        <dbReference type="Proteomes" id="UP001227101"/>
    </source>
</evidence>
<feature type="region of interest" description="Disordered" evidence="1">
    <location>
        <begin position="25"/>
        <end position="61"/>
    </location>
</feature>
<dbReference type="InterPro" id="IPR024520">
    <property type="entry name" value="DUF3558"/>
</dbReference>
<evidence type="ECO:0000313" key="3">
    <source>
        <dbReference type="EMBL" id="WIV59357.1"/>
    </source>
</evidence>
<feature type="signal peptide" evidence="2">
    <location>
        <begin position="1"/>
        <end position="19"/>
    </location>
</feature>
<reference evidence="3 4" key="1">
    <citation type="submission" date="2023-06" db="EMBL/GenBank/DDBJ databases">
        <authorList>
            <person name="Oyuntsetseg B."/>
            <person name="Kim S.B."/>
        </authorList>
    </citation>
    <scope>NUCLEOTIDE SEQUENCE [LARGE SCALE GENOMIC DNA]</scope>
    <source>
        <strain evidence="3 4">2-2</strain>
    </source>
</reference>
<dbReference type="Pfam" id="PF12079">
    <property type="entry name" value="DUF3558"/>
    <property type="match status" value="1"/>
</dbReference>
<feature type="chain" id="PRO_5046959557" evidence="2">
    <location>
        <begin position="20"/>
        <end position="192"/>
    </location>
</feature>
<evidence type="ECO:0000256" key="1">
    <source>
        <dbReference type="SAM" id="MobiDB-lite"/>
    </source>
</evidence>
<proteinExistence type="predicted"/>
<dbReference type="RefSeq" id="WP_285456900.1">
    <property type="nucleotide sequence ID" value="NZ_CP127173.1"/>
</dbReference>
<sequence length="192" mass="19049">MSKLLVRVVLPLVAGGALLAGCTSTQGGTASPVQSPSASAPETSENSSSSGGGGTQSITDPCTLIEPGDLSSYGEFNPPRNQTVGGARTCNYQKKIASASDKSMVIGANIRDTASVDQVNDTGGGVVDKDINGRKAKEASGGASVAGCTVALPVGDSSRVDVAVIGVGTADEACQIAEAVAKSAVEPRLPKE</sequence>
<name>A0ABY8XUR4_9PSEU</name>
<gene>
    <name evidence="3" type="ORF">QP939_12415</name>
</gene>
<feature type="region of interest" description="Disordered" evidence="1">
    <location>
        <begin position="68"/>
        <end position="87"/>
    </location>
</feature>
<dbReference type="Proteomes" id="UP001227101">
    <property type="component" value="Chromosome"/>
</dbReference>
<organism evidence="3 4">
    <name type="scientific">Amycolatopsis nalaikhensis</name>
    <dbReference type="NCBI Taxonomy" id="715472"/>
    <lineage>
        <taxon>Bacteria</taxon>
        <taxon>Bacillati</taxon>
        <taxon>Actinomycetota</taxon>
        <taxon>Actinomycetes</taxon>
        <taxon>Pseudonocardiales</taxon>
        <taxon>Pseudonocardiaceae</taxon>
        <taxon>Amycolatopsis</taxon>
    </lineage>
</organism>
<dbReference type="EMBL" id="CP127173">
    <property type="protein sequence ID" value="WIV59357.1"/>
    <property type="molecule type" value="Genomic_DNA"/>
</dbReference>
<evidence type="ECO:0000256" key="2">
    <source>
        <dbReference type="SAM" id="SignalP"/>
    </source>
</evidence>
<accession>A0ABY8XUR4</accession>
<feature type="compositionally biased region" description="Low complexity" evidence="1">
    <location>
        <begin position="30"/>
        <end position="49"/>
    </location>
</feature>